<dbReference type="GO" id="GO:0008270">
    <property type="term" value="F:zinc ion binding"/>
    <property type="evidence" value="ECO:0007669"/>
    <property type="project" value="InterPro"/>
</dbReference>
<dbReference type="PANTHER" id="PTHR31973">
    <property type="entry name" value="POLYPROTEIN, PUTATIVE-RELATED"/>
    <property type="match status" value="1"/>
</dbReference>
<dbReference type="Proteomes" id="UP001281410">
    <property type="component" value="Unassembled WGS sequence"/>
</dbReference>
<proteinExistence type="predicted"/>
<name>A0AAE0B2M3_9ROSI</name>
<keyword evidence="3" id="KW-1185">Reference proteome</keyword>
<feature type="domain" description="Zinc finger PMZ-type" evidence="1">
    <location>
        <begin position="129"/>
        <end position="156"/>
    </location>
</feature>
<evidence type="ECO:0000313" key="2">
    <source>
        <dbReference type="EMBL" id="KAK3228853.1"/>
    </source>
</evidence>
<evidence type="ECO:0000259" key="1">
    <source>
        <dbReference type="SMART" id="SM00575"/>
    </source>
</evidence>
<organism evidence="2 3">
    <name type="scientific">Dipteronia sinensis</name>
    <dbReference type="NCBI Taxonomy" id="43782"/>
    <lineage>
        <taxon>Eukaryota</taxon>
        <taxon>Viridiplantae</taxon>
        <taxon>Streptophyta</taxon>
        <taxon>Embryophyta</taxon>
        <taxon>Tracheophyta</taxon>
        <taxon>Spermatophyta</taxon>
        <taxon>Magnoliopsida</taxon>
        <taxon>eudicotyledons</taxon>
        <taxon>Gunneridae</taxon>
        <taxon>Pentapetalae</taxon>
        <taxon>rosids</taxon>
        <taxon>malvids</taxon>
        <taxon>Sapindales</taxon>
        <taxon>Sapindaceae</taxon>
        <taxon>Hippocastanoideae</taxon>
        <taxon>Acereae</taxon>
        <taxon>Dipteronia</taxon>
    </lineage>
</organism>
<comment type="caution">
    <text evidence="2">The sequence shown here is derived from an EMBL/GenBank/DDBJ whole genome shotgun (WGS) entry which is preliminary data.</text>
</comment>
<reference evidence="2" key="1">
    <citation type="journal article" date="2023" name="Plant J.">
        <title>Genome sequences and population genomics provide insights into the demographic history, inbreeding, and mutation load of two 'living fossil' tree species of Dipteronia.</title>
        <authorList>
            <person name="Feng Y."/>
            <person name="Comes H.P."/>
            <person name="Chen J."/>
            <person name="Zhu S."/>
            <person name="Lu R."/>
            <person name="Zhang X."/>
            <person name="Li P."/>
            <person name="Qiu J."/>
            <person name="Olsen K.M."/>
            <person name="Qiu Y."/>
        </authorList>
    </citation>
    <scope>NUCLEOTIDE SEQUENCE</scope>
    <source>
        <strain evidence="2">NBL</strain>
    </source>
</reference>
<dbReference type="SMART" id="SM00575">
    <property type="entry name" value="ZnF_PMZ"/>
    <property type="match status" value="1"/>
</dbReference>
<dbReference type="AlphaFoldDB" id="A0AAE0B2M3"/>
<sequence>MTQIRGTDARVAQYLIEANPKKWARSHFDGRRYCIMTTNIAECLNGILKDARELPVTKLVDHIRGLLQKWFWERREAAAKMSTPLTKWAEKKLRVRSNKSRCYRVYPVNLYEHHVVDGYLNGFVNLMEHTSTCRKFQLNRLLYRHALTACNLCRSSCNISLLVHVERVFYITEQTS</sequence>
<dbReference type="PANTHER" id="PTHR31973:SF187">
    <property type="entry name" value="MUTATOR TRANSPOSASE MUDRA PROTEIN"/>
    <property type="match status" value="1"/>
</dbReference>
<protein>
    <recommendedName>
        <fullName evidence="1">Zinc finger PMZ-type domain-containing protein</fullName>
    </recommendedName>
</protein>
<gene>
    <name evidence="2" type="ORF">Dsin_000734</name>
</gene>
<accession>A0AAE0B2M3</accession>
<evidence type="ECO:0000313" key="3">
    <source>
        <dbReference type="Proteomes" id="UP001281410"/>
    </source>
</evidence>
<dbReference type="InterPro" id="IPR006564">
    <property type="entry name" value="Znf_PMZ"/>
</dbReference>
<dbReference type="EMBL" id="JANJYJ010000001">
    <property type="protein sequence ID" value="KAK3228853.1"/>
    <property type="molecule type" value="Genomic_DNA"/>
</dbReference>